<evidence type="ECO:0000313" key="3">
    <source>
        <dbReference type="EMBL" id="NYI05683.1"/>
    </source>
</evidence>
<dbReference type="EMBL" id="JACBZD010000001">
    <property type="protein sequence ID" value="NYI05683.1"/>
    <property type="molecule type" value="Genomic_DNA"/>
</dbReference>
<gene>
    <name evidence="3" type="ORF">FHU37_002626</name>
</gene>
<feature type="transmembrane region" description="Helical" evidence="2">
    <location>
        <begin position="38"/>
        <end position="58"/>
    </location>
</feature>
<evidence type="ECO:0008006" key="5">
    <source>
        <dbReference type="Google" id="ProtNLM"/>
    </source>
</evidence>
<feature type="transmembrane region" description="Helical" evidence="2">
    <location>
        <begin position="121"/>
        <end position="141"/>
    </location>
</feature>
<reference evidence="3 4" key="1">
    <citation type="submission" date="2020-07" db="EMBL/GenBank/DDBJ databases">
        <title>Sequencing the genomes of 1000 actinobacteria strains.</title>
        <authorList>
            <person name="Klenk H.-P."/>
        </authorList>
    </citation>
    <scope>NUCLEOTIDE SEQUENCE [LARGE SCALE GENOMIC DNA]</scope>
    <source>
        <strain evidence="3 4">DSM 42178</strain>
    </source>
</reference>
<feature type="transmembrane region" description="Helical" evidence="2">
    <location>
        <begin position="79"/>
        <end position="101"/>
    </location>
</feature>
<keyword evidence="2" id="KW-1133">Transmembrane helix</keyword>
<sequence>MKPLRLSTLVATAAVTGLLSWGAFGLWRSYGTVPGVPPAAPIVLLLIAAALGATAITFRNRLREQRDRVPGARGVNPLVAARAVVFGQASALVSSAVLGVYAGLGTFLLPDWSVSTRRGDIYLSGLSVLAAVAVIAAAFLLERICRLPEDPEALGAPADEGPDTDHHHPHF</sequence>
<dbReference type="AlphaFoldDB" id="A0A852ZTE5"/>
<dbReference type="Pfam" id="PF11377">
    <property type="entry name" value="DUF3180"/>
    <property type="match status" value="1"/>
</dbReference>
<dbReference type="InterPro" id="IPR021517">
    <property type="entry name" value="DUF3180"/>
</dbReference>
<evidence type="ECO:0000256" key="1">
    <source>
        <dbReference type="SAM" id="MobiDB-lite"/>
    </source>
</evidence>
<protein>
    <recommendedName>
        <fullName evidence="5">DUF3180 domain-containing protein</fullName>
    </recommendedName>
</protein>
<evidence type="ECO:0000313" key="4">
    <source>
        <dbReference type="Proteomes" id="UP000567795"/>
    </source>
</evidence>
<comment type="caution">
    <text evidence="3">The sequence shown here is derived from an EMBL/GenBank/DDBJ whole genome shotgun (WGS) entry which is preliminary data.</text>
</comment>
<accession>A0A852ZTE5</accession>
<name>A0A852ZTE5_9ACTN</name>
<keyword evidence="4" id="KW-1185">Reference proteome</keyword>
<evidence type="ECO:0000256" key="2">
    <source>
        <dbReference type="SAM" id="Phobius"/>
    </source>
</evidence>
<dbReference type="Proteomes" id="UP000567795">
    <property type="component" value="Unassembled WGS sequence"/>
</dbReference>
<organism evidence="3 4">
    <name type="scientific">Allostreptomyces psammosilenae</name>
    <dbReference type="NCBI Taxonomy" id="1892865"/>
    <lineage>
        <taxon>Bacteria</taxon>
        <taxon>Bacillati</taxon>
        <taxon>Actinomycetota</taxon>
        <taxon>Actinomycetes</taxon>
        <taxon>Kitasatosporales</taxon>
        <taxon>Streptomycetaceae</taxon>
        <taxon>Allostreptomyces</taxon>
    </lineage>
</organism>
<dbReference type="RefSeq" id="WP_179814379.1">
    <property type="nucleotide sequence ID" value="NZ_JACBZD010000001.1"/>
</dbReference>
<proteinExistence type="predicted"/>
<keyword evidence="2" id="KW-0472">Membrane</keyword>
<feature type="region of interest" description="Disordered" evidence="1">
    <location>
        <begin position="152"/>
        <end position="171"/>
    </location>
</feature>
<keyword evidence="2" id="KW-0812">Transmembrane</keyword>